<sequence>MAPFLKAVQEEDDDADFNHQSVRKSSLISQASIHFLNLSAKVEAKLKLIGIPGKGVVPGPGDERVGDRDSIAQHASCHDAGSVFHALRPMDNDNTVRDQECDDRGDAVGNKELIRLKSAVFASEGRQDDPAREAENERK</sequence>
<evidence type="ECO:0000313" key="3">
    <source>
        <dbReference type="Proteomes" id="UP000070121"/>
    </source>
</evidence>
<keyword evidence="3" id="KW-1185">Reference proteome</keyword>
<dbReference type="EMBL" id="JFFI01001596">
    <property type="protein sequence ID" value="KXH57756.1"/>
    <property type="molecule type" value="Genomic_DNA"/>
</dbReference>
<organism evidence="2 3">
    <name type="scientific">Colletotrichum salicis</name>
    <dbReference type="NCBI Taxonomy" id="1209931"/>
    <lineage>
        <taxon>Eukaryota</taxon>
        <taxon>Fungi</taxon>
        <taxon>Dikarya</taxon>
        <taxon>Ascomycota</taxon>
        <taxon>Pezizomycotina</taxon>
        <taxon>Sordariomycetes</taxon>
        <taxon>Hypocreomycetidae</taxon>
        <taxon>Glomerellales</taxon>
        <taxon>Glomerellaceae</taxon>
        <taxon>Colletotrichum</taxon>
        <taxon>Colletotrichum acutatum species complex</taxon>
    </lineage>
</organism>
<evidence type="ECO:0000313" key="2">
    <source>
        <dbReference type="EMBL" id="KXH57756.1"/>
    </source>
</evidence>
<protein>
    <submittedName>
        <fullName evidence="2">Uncharacterized protein</fullName>
    </submittedName>
</protein>
<reference evidence="2 3" key="1">
    <citation type="submission" date="2014-02" db="EMBL/GenBank/DDBJ databases">
        <title>The genome sequence of Colletotrichum salicis CBS 607.94.</title>
        <authorList>
            <person name="Baroncelli R."/>
            <person name="Thon M.R."/>
        </authorList>
    </citation>
    <scope>NUCLEOTIDE SEQUENCE [LARGE SCALE GENOMIC DNA]</scope>
    <source>
        <strain evidence="2 3">CBS 607.94</strain>
    </source>
</reference>
<gene>
    <name evidence="2" type="ORF">CSAL01_05907</name>
</gene>
<feature type="region of interest" description="Disordered" evidence="1">
    <location>
        <begin position="119"/>
        <end position="139"/>
    </location>
</feature>
<dbReference type="AlphaFoldDB" id="A0A135UBI6"/>
<evidence type="ECO:0000256" key="1">
    <source>
        <dbReference type="SAM" id="MobiDB-lite"/>
    </source>
</evidence>
<feature type="compositionally biased region" description="Basic and acidic residues" evidence="1">
    <location>
        <begin position="125"/>
        <end position="139"/>
    </location>
</feature>
<comment type="caution">
    <text evidence="2">The sequence shown here is derived from an EMBL/GenBank/DDBJ whole genome shotgun (WGS) entry which is preliminary data.</text>
</comment>
<accession>A0A135UBI6</accession>
<dbReference type="Proteomes" id="UP000070121">
    <property type="component" value="Unassembled WGS sequence"/>
</dbReference>
<proteinExistence type="predicted"/>
<name>A0A135UBI6_9PEZI</name>